<organism evidence="1">
    <name type="scientific">Anguilla anguilla</name>
    <name type="common">European freshwater eel</name>
    <name type="synonym">Muraena anguilla</name>
    <dbReference type="NCBI Taxonomy" id="7936"/>
    <lineage>
        <taxon>Eukaryota</taxon>
        <taxon>Metazoa</taxon>
        <taxon>Chordata</taxon>
        <taxon>Craniata</taxon>
        <taxon>Vertebrata</taxon>
        <taxon>Euteleostomi</taxon>
        <taxon>Actinopterygii</taxon>
        <taxon>Neopterygii</taxon>
        <taxon>Teleostei</taxon>
        <taxon>Anguilliformes</taxon>
        <taxon>Anguillidae</taxon>
        <taxon>Anguilla</taxon>
    </lineage>
</organism>
<protein>
    <submittedName>
        <fullName evidence="1">Uncharacterized protein</fullName>
    </submittedName>
</protein>
<reference evidence="1" key="2">
    <citation type="journal article" date="2015" name="Fish Shellfish Immunol.">
        <title>Early steps in the European eel (Anguilla anguilla)-Vibrio vulnificus interaction in the gills: Role of the RtxA13 toxin.</title>
        <authorList>
            <person name="Callol A."/>
            <person name="Pajuelo D."/>
            <person name="Ebbesson L."/>
            <person name="Teles M."/>
            <person name="MacKenzie S."/>
            <person name="Amaro C."/>
        </authorList>
    </citation>
    <scope>NUCLEOTIDE SEQUENCE</scope>
</reference>
<proteinExistence type="predicted"/>
<sequence>MPAKRRTMILSCTVLHNTIQTPPTSGRQNSSATELLFGVLPFPCVAARWQHCRGSAIPSKHCGQVSNCG</sequence>
<reference evidence="1" key="1">
    <citation type="submission" date="2014-11" db="EMBL/GenBank/DDBJ databases">
        <authorList>
            <person name="Amaro Gonzalez C."/>
        </authorList>
    </citation>
    <scope>NUCLEOTIDE SEQUENCE</scope>
</reference>
<dbReference type="EMBL" id="GBXM01019344">
    <property type="protein sequence ID" value="JAH89233.1"/>
    <property type="molecule type" value="Transcribed_RNA"/>
</dbReference>
<name>A0A0E9WIF1_ANGAN</name>
<dbReference type="AlphaFoldDB" id="A0A0E9WIF1"/>
<evidence type="ECO:0000313" key="1">
    <source>
        <dbReference type="EMBL" id="JAH89233.1"/>
    </source>
</evidence>
<accession>A0A0E9WIF1</accession>